<evidence type="ECO:0000313" key="1">
    <source>
        <dbReference type="EMBL" id="KAI0042220.1"/>
    </source>
</evidence>
<reference evidence="1" key="1">
    <citation type="submission" date="2021-02" db="EMBL/GenBank/DDBJ databases">
        <authorList>
            <consortium name="DOE Joint Genome Institute"/>
            <person name="Ahrendt S."/>
            <person name="Looney B.P."/>
            <person name="Miyauchi S."/>
            <person name="Morin E."/>
            <person name="Drula E."/>
            <person name="Courty P.E."/>
            <person name="Chicoki N."/>
            <person name="Fauchery L."/>
            <person name="Kohler A."/>
            <person name="Kuo A."/>
            <person name="Labutti K."/>
            <person name="Pangilinan J."/>
            <person name="Lipzen A."/>
            <person name="Riley R."/>
            <person name="Andreopoulos W."/>
            <person name="He G."/>
            <person name="Johnson J."/>
            <person name="Barry K.W."/>
            <person name="Grigoriev I.V."/>
            <person name="Nagy L."/>
            <person name="Hibbett D."/>
            <person name="Henrissat B."/>
            <person name="Matheny P.B."/>
            <person name="Labbe J."/>
            <person name="Martin F."/>
        </authorList>
    </citation>
    <scope>NUCLEOTIDE SEQUENCE</scope>
    <source>
        <strain evidence="1">FP105234-sp</strain>
    </source>
</reference>
<gene>
    <name evidence="1" type="ORF">FA95DRAFT_1575869</name>
</gene>
<evidence type="ECO:0000313" key="2">
    <source>
        <dbReference type="Proteomes" id="UP000814033"/>
    </source>
</evidence>
<keyword evidence="2" id="KW-1185">Reference proteome</keyword>
<accession>A0ACB8RED1</accession>
<proteinExistence type="predicted"/>
<protein>
    <submittedName>
        <fullName evidence="1">Uncharacterized protein</fullName>
    </submittedName>
</protein>
<comment type="caution">
    <text evidence="1">The sequence shown here is derived from an EMBL/GenBank/DDBJ whole genome shotgun (WGS) entry which is preliminary data.</text>
</comment>
<sequence>MIHESVFEIMEKDRSWSYKWRVKAGLMIHESVFEIREKRDRSWPYKRPVKGYKPYACLPDNFGVGWDRNTLRDMKMLEGDAYASAAITIAQLKSATEKNQPLSPEHQNALATLPSSGDCDLPHDMHRAHLSYL</sequence>
<reference evidence="1" key="2">
    <citation type="journal article" date="2022" name="New Phytol.">
        <title>Evolutionary transition to the ectomycorrhizal habit in the genomes of a hyperdiverse lineage of mushroom-forming fungi.</title>
        <authorList>
            <person name="Looney B."/>
            <person name="Miyauchi S."/>
            <person name="Morin E."/>
            <person name="Drula E."/>
            <person name="Courty P.E."/>
            <person name="Kohler A."/>
            <person name="Kuo A."/>
            <person name="LaButti K."/>
            <person name="Pangilinan J."/>
            <person name="Lipzen A."/>
            <person name="Riley R."/>
            <person name="Andreopoulos W."/>
            <person name="He G."/>
            <person name="Johnson J."/>
            <person name="Nolan M."/>
            <person name="Tritt A."/>
            <person name="Barry K.W."/>
            <person name="Grigoriev I.V."/>
            <person name="Nagy L.G."/>
            <person name="Hibbett D."/>
            <person name="Henrissat B."/>
            <person name="Matheny P.B."/>
            <person name="Labbe J."/>
            <person name="Martin F.M."/>
        </authorList>
    </citation>
    <scope>NUCLEOTIDE SEQUENCE</scope>
    <source>
        <strain evidence="1">FP105234-sp</strain>
    </source>
</reference>
<organism evidence="1 2">
    <name type="scientific">Auriscalpium vulgare</name>
    <dbReference type="NCBI Taxonomy" id="40419"/>
    <lineage>
        <taxon>Eukaryota</taxon>
        <taxon>Fungi</taxon>
        <taxon>Dikarya</taxon>
        <taxon>Basidiomycota</taxon>
        <taxon>Agaricomycotina</taxon>
        <taxon>Agaricomycetes</taxon>
        <taxon>Russulales</taxon>
        <taxon>Auriscalpiaceae</taxon>
        <taxon>Auriscalpium</taxon>
    </lineage>
</organism>
<dbReference type="EMBL" id="MU276077">
    <property type="protein sequence ID" value="KAI0042220.1"/>
    <property type="molecule type" value="Genomic_DNA"/>
</dbReference>
<dbReference type="Proteomes" id="UP000814033">
    <property type="component" value="Unassembled WGS sequence"/>
</dbReference>
<name>A0ACB8RED1_9AGAM</name>